<protein>
    <submittedName>
        <fullName evidence="1">Uncharacterized protein</fullName>
    </submittedName>
</protein>
<organism evidence="1 2">
    <name type="scientific">Sphingobacterium alimentarium</name>
    <dbReference type="NCBI Taxonomy" id="797292"/>
    <lineage>
        <taxon>Bacteria</taxon>
        <taxon>Pseudomonadati</taxon>
        <taxon>Bacteroidota</taxon>
        <taxon>Sphingobacteriia</taxon>
        <taxon>Sphingobacteriales</taxon>
        <taxon>Sphingobacteriaceae</taxon>
        <taxon>Sphingobacterium</taxon>
    </lineage>
</organism>
<reference evidence="1 2" key="1">
    <citation type="submission" date="2019-03" db="EMBL/GenBank/DDBJ databases">
        <title>Genomic Encyclopedia of Type Strains, Phase IV (KMG-IV): sequencing the most valuable type-strain genomes for metagenomic binning, comparative biology and taxonomic classification.</title>
        <authorList>
            <person name="Goeker M."/>
        </authorList>
    </citation>
    <scope>NUCLEOTIDE SEQUENCE [LARGE SCALE GENOMIC DNA]</scope>
    <source>
        <strain evidence="1 2">DSM 22362</strain>
    </source>
</reference>
<dbReference type="AlphaFoldDB" id="A0A4R3VX22"/>
<evidence type="ECO:0000313" key="2">
    <source>
        <dbReference type="Proteomes" id="UP000295197"/>
    </source>
</evidence>
<name>A0A4R3VX22_9SPHI</name>
<evidence type="ECO:0000313" key="1">
    <source>
        <dbReference type="EMBL" id="TCV12582.1"/>
    </source>
</evidence>
<proteinExistence type="predicted"/>
<keyword evidence="2" id="KW-1185">Reference proteome</keyword>
<dbReference type="EMBL" id="SMBZ01000023">
    <property type="protein sequence ID" value="TCV12582.1"/>
    <property type="molecule type" value="Genomic_DNA"/>
</dbReference>
<sequence length="40" mass="4700">MSYATIPGNYYTECSSKCTFFRFIQKTNKLLNNLFNLTKV</sequence>
<gene>
    <name evidence="1" type="ORF">EDC17_102334</name>
</gene>
<comment type="caution">
    <text evidence="1">The sequence shown here is derived from an EMBL/GenBank/DDBJ whole genome shotgun (WGS) entry which is preliminary data.</text>
</comment>
<accession>A0A4R3VX22</accession>
<dbReference type="Proteomes" id="UP000295197">
    <property type="component" value="Unassembled WGS sequence"/>
</dbReference>